<dbReference type="SUPFAM" id="SSF101353">
    <property type="entry name" value="Putative anticodon-binding domain of alanyl-tRNA synthetase (AlaRS)"/>
    <property type="match status" value="1"/>
</dbReference>
<gene>
    <name evidence="1" type="ORF">Ddye_004255</name>
</gene>
<protein>
    <submittedName>
        <fullName evidence="1">Uncharacterized protein</fullName>
    </submittedName>
</protein>
<reference evidence="1" key="1">
    <citation type="journal article" date="2023" name="Plant J.">
        <title>Genome sequences and population genomics provide insights into the demographic history, inbreeding, and mutation load of two 'living fossil' tree species of Dipteronia.</title>
        <authorList>
            <person name="Feng Y."/>
            <person name="Comes H.P."/>
            <person name="Chen J."/>
            <person name="Zhu S."/>
            <person name="Lu R."/>
            <person name="Zhang X."/>
            <person name="Li P."/>
            <person name="Qiu J."/>
            <person name="Olsen K.M."/>
            <person name="Qiu Y."/>
        </authorList>
    </citation>
    <scope>NUCLEOTIDE SEQUENCE</scope>
    <source>
        <strain evidence="1">KIB01</strain>
    </source>
</reference>
<organism evidence="1 2">
    <name type="scientific">Dipteronia dyeriana</name>
    <dbReference type="NCBI Taxonomy" id="168575"/>
    <lineage>
        <taxon>Eukaryota</taxon>
        <taxon>Viridiplantae</taxon>
        <taxon>Streptophyta</taxon>
        <taxon>Embryophyta</taxon>
        <taxon>Tracheophyta</taxon>
        <taxon>Spermatophyta</taxon>
        <taxon>Magnoliopsida</taxon>
        <taxon>eudicotyledons</taxon>
        <taxon>Gunneridae</taxon>
        <taxon>Pentapetalae</taxon>
        <taxon>rosids</taxon>
        <taxon>malvids</taxon>
        <taxon>Sapindales</taxon>
        <taxon>Sapindaceae</taxon>
        <taxon>Hippocastanoideae</taxon>
        <taxon>Acereae</taxon>
        <taxon>Dipteronia</taxon>
    </lineage>
</organism>
<keyword evidence="2" id="KW-1185">Reference proteome</keyword>
<dbReference type="GO" id="GO:0004813">
    <property type="term" value="F:alanine-tRNA ligase activity"/>
    <property type="evidence" value="ECO:0007669"/>
    <property type="project" value="InterPro"/>
</dbReference>
<dbReference type="GO" id="GO:0005737">
    <property type="term" value="C:cytoplasm"/>
    <property type="evidence" value="ECO:0007669"/>
    <property type="project" value="InterPro"/>
</dbReference>
<dbReference type="GO" id="GO:0006419">
    <property type="term" value="P:alanyl-tRNA aminoacylation"/>
    <property type="evidence" value="ECO:0007669"/>
    <property type="project" value="InterPro"/>
</dbReference>
<comment type="caution">
    <text evidence="1">The sequence shown here is derived from an EMBL/GenBank/DDBJ whole genome shotgun (WGS) entry which is preliminary data.</text>
</comment>
<name>A0AAE0CW52_9ROSI</name>
<dbReference type="InterPro" id="IPR018162">
    <property type="entry name" value="Ala-tRNA-ligase_IIc_anticod-bd"/>
</dbReference>
<accession>A0AAE0CW52</accession>
<dbReference type="EMBL" id="JANJYI010000001">
    <property type="protein sequence ID" value="KAK2665681.1"/>
    <property type="molecule type" value="Genomic_DNA"/>
</dbReference>
<dbReference type="AlphaFoldDB" id="A0AAE0CW52"/>
<dbReference type="GO" id="GO:0005524">
    <property type="term" value="F:ATP binding"/>
    <property type="evidence" value="ECO:0007669"/>
    <property type="project" value="InterPro"/>
</dbReference>
<sequence>MVGMISWEPFLPLIAEKVIELSTHIDSDVKGKAPCIHKELKREELRFVQTLERGEKLLDQMLAEAVLSAQENGLSLLRIKLGIMVFYMLLKVVSSRLLLWR</sequence>
<dbReference type="Proteomes" id="UP001280121">
    <property type="component" value="Unassembled WGS sequence"/>
</dbReference>
<proteinExistence type="predicted"/>
<evidence type="ECO:0000313" key="2">
    <source>
        <dbReference type="Proteomes" id="UP001280121"/>
    </source>
</evidence>
<evidence type="ECO:0000313" key="1">
    <source>
        <dbReference type="EMBL" id="KAK2665681.1"/>
    </source>
</evidence>